<dbReference type="Gene3D" id="3.20.200.10">
    <property type="entry name" value="MHCK/EF2 kinase"/>
    <property type="match status" value="1"/>
</dbReference>
<feature type="compositionally biased region" description="Polar residues" evidence="4">
    <location>
        <begin position="78"/>
        <end position="90"/>
    </location>
</feature>
<accession>A0AAD4E1L5</accession>
<keyword evidence="3" id="KW-0418">Kinase</keyword>
<keyword evidence="1" id="KW-0723">Serine/threonine-protein kinase</keyword>
<dbReference type="GO" id="GO:0004674">
    <property type="term" value="F:protein serine/threonine kinase activity"/>
    <property type="evidence" value="ECO:0007669"/>
    <property type="project" value="UniProtKB-KW"/>
</dbReference>
<feature type="compositionally biased region" description="Low complexity" evidence="4">
    <location>
        <begin position="378"/>
        <end position="387"/>
    </location>
</feature>
<keyword evidence="7" id="KW-1185">Reference proteome</keyword>
<protein>
    <recommendedName>
        <fullName evidence="5">Alpha-type protein kinase domain-containing protein</fullName>
    </recommendedName>
</protein>
<evidence type="ECO:0000256" key="1">
    <source>
        <dbReference type="ARBA" id="ARBA00022527"/>
    </source>
</evidence>
<gene>
    <name evidence="6" type="ORF">F5891DRAFT_1191263</name>
</gene>
<evidence type="ECO:0000259" key="5">
    <source>
        <dbReference type="PROSITE" id="PS51158"/>
    </source>
</evidence>
<feature type="domain" description="Alpha-type protein kinase" evidence="5">
    <location>
        <begin position="450"/>
        <end position="722"/>
    </location>
</feature>
<dbReference type="AlphaFoldDB" id="A0AAD4E1L5"/>
<evidence type="ECO:0000256" key="2">
    <source>
        <dbReference type="ARBA" id="ARBA00022679"/>
    </source>
</evidence>
<reference evidence="6" key="1">
    <citation type="journal article" date="2020" name="New Phytol.">
        <title>Comparative genomics reveals dynamic genome evolution in host specialist ectomycorrhizal fungi.</title>
        <authorList>
            <person name="Lofgren L.A."/>
            <person name="Nguyen N.H."/>
            <person name="Vilgalys R."/>
            <person name="Ruytinx J."/>
            <person name="Liao H.L."/>
            <person name="Branco S."/>
            <person name="Kuo A."/>
            <person name="LaButti K."/>
            <person name="Lipzen A."/>
            <person name="Andreopoulos W."/>
            <person name="Pangilinan J."/>
            <person name="Riley R."/>
            <person name="Hundley H."/>
            <person name="Na H."/>
            <person name="Barry K."/>
            <person name="Grigoriev I.V."/>
            <person name="Stajich J.E."/>
            <person name="Kennedy P.G."/>
        </authorList>
    </citation>
    <scope>NUCLEOTIDE SEQUENCE</scope>
    <source>
        <strain evidence="6">FC203</strain>
    </source>
</reference>
<dbReference type="Proteomes" id="UP001195769">
    <property type="component" value="Unassembled WGS sequence"/>
</dbReference>
<dbReference type="RefSeq" id="XP_041223528.1">
    <property type="nucleotide sequence ID" value="XM_041367431.1"/>
</dbReference>
<keyword evidence="2" id="KW-0808">Transferase</keyword>
<dbReference type="SUPFAM" id="SSF56112">
    <property type="entry name" value="Protein kinase-like (PK-like)"/>
    <property type="match status" value="1"/>
</dbReference>
<sequence>MHLADYLQSAMSDYELLTQYTEDAYAKEDRICDRPSCMANIRTGEPCFYVATIEPGQRGRYVCESCHLHYENKRATSVRPTGNRTLQSQGRAPPDPRTIQQLVNAAQRRSTPNPPPVIAVPGGFRPRGPDIRIPTSWQGPQGSSSIRHSSQQGAIGYSSQHALYAAERDRWGKMAYASSLAETILLEITVVHEGAGARKKRGVPIGNICEGRKDVDARIDASGLIKLALETVVPKLRKFDGEFVWRVEEFIIRDAAWVDLSNHPQLVPYFYDQCLQPSRKGTKSTFKSKQFALMVVVPEAQWNEYENWLELRAEMEAEAIRTSCTQSSEHATAHTAVSFNVPSSATTSLAENELFLPSVTTNNSVTVSTKRAHQRAESSSSLSGTSSPPRKKNPPPTAFHSPDRDLLKEVLKIGGGANLNVKQVFGLHSESVQFHPIPTRDITDLLLHKQHHSFSVDTAESSIGQLTIDTSTDGFIGIGGFKTANAGWLTLTAPPKTGLGSVARHKVVVKRPFEKVFPTAMKVGAYKVGRYSLVDELQKLFREANVLYWSKSLLKLTYDFIDRSIASSPEPPPFAVPRVRFVEAGLALCHHQGGSKPGAKTGSTRAVFLLEELIEGGDDMFVKFIHNMDANPLLDELDYGYDMAEFFVFTQHVQYVKTGKLAFISDYQGSTVLLTDPQVLTHPSVSDGCDIFGEGNIEASVSKFEDQHACNEYCGWFGLETFVKEANDDEALVVEN</sequence>
<name>A0AAD4E1L5_9AGAM</name>
<dbReference type="GO" id="GO:0005524">
    <property type="term" value="F:ATP binding"/>
    <property type="evidence" value="ECO:0007669"/>
    <property type="project" value="InterPro"/>
</dbReference>
<evidence type="ECO:0000256" key="4">
    <source>
        <dbReference type="SAM" id="MobiDB-lite"/>
    </source>
</evidence>
<dbReference type="EMBL" id="JABBWK010000042">
    <property type="protein sequence ID" value="KAG1897952.1"/>
    <property type="molecule type" value="Genomic_DNA"/>
</dbReference>
<dbReference type="InterPro" id="IPR004166">
    <property type="entry name" value="a-kinase_dom"/>
</dbReference>
<feature type="region of interest" description="Disordered" evidence="4">
    <location>
        <begin position="76"/>
        <end position="96"/>
    </location>
</feature>
<comment type="caution">
    <text evidence="6">The sequence shown here is derived from an EMBL/GenBank/DDBJ whole genome shotgun (WGS) entry which is preliminary data.</text>
</comment>
<evidence type="ECO:0000313" key="7">
    <source>
        <dbReference type="Proteomes" id="UP001195769"/>
    </source>
</evidence>
<feature type="region of interest" description="Disordered" evidence="4">
    <location>
        <begin position="366"/>
        <end position="403"/>
    </location>
</feature>
<evidence type="ECO:0000313" key="6">
    <source>
        <dbReference type="EMBL" id="KAG1897952.1"/>
    </source>
</evidence>
<dbReference type="PROSITE" id="PS51158">
    <property type="entry name" value="ALPHA_KINASE"/>
    <property type="match status" value="1"/>
</dbReference>
<dbReference type="GeneID" id="64661729"/>
<organism evidence="6 7">
    <name type="scientific">Suillus fuscotomentosus</name>
    <dbReference type="NCBI Taxonomy" id="1912939"/>
    <lineage>
        <taxon>Eukaryota</taxon>
        <taxon>Fungi</taxon>
        <taxon>Dikarya</taxon>
        <taxon>Basidiomycota</taxon>
        <taxon>Agaricomycotina</taxon>
        <taxon>Agaricomycetes</taxon>
        <taxon>Agaricomycetidae</taxon>
        <taxon>Boletales</taxon>
        <taxon>Suillineae</taxon>
        <taxon>Suillaceae</taxon>
        <taxon>Suillus</taxon>
    </lineage>
</organism>
<proteinExistence type="predicted"/>
<evidence type="ECO:0000256" key="3">
    <source>
        <dbReference type="ARBA" id="ARBA00022777"/>
    </source>
</evidence>
<dbReference type="Pfam" id="PF02816">
    <property type="entry name" value="Alpha_kinase"/>
    <property type="match status" value="1"/>
</dbReference>
<dbReference type="InterPro" id="IPR011009">
    <property type="entry name" value="Kinase-like_dom_sf"/>
</dbReference>